<feature type="binding site" evidence="6">
    <location>
        <position position="147"/>
    </location>
    <ligand>
        <name>FMN</name>
        <dbReference type="ChEBI" id="CHEBI:58210"/>
    </ligand>
</feature>
<evidence type="ECO:0000256" key="3">
    <source>
        <dbReference type="ARBA" id="ARBA00023002"/>
    </source>
</evidence>
<keyword evidence="4 9" id="KW-0503">Monooxygenase</keyword>
<dbReference type="Pfam" id="PF00296">
    <property type="entry name" value="Bac_luciferase"/>
    <property type="match status" value="1"/>
</dbReference>
<keyword evidence="2 6" id="KW-0288">FMN</keyword>
<accession>A0A9X2D857</accession>
<dbReference type="EC" id="1.14.-.-" evidence="9"/>
<dbReference type="Gene3D" id="3.20.20.30">
    <property type="entry name" value="Luciferase-like domain"/>
    <property type="match status" value="1"/>
</dbReference>
<dbReference type="InterPro" id="IPR011251">
    <property type="entry name" value="Luciferase-like_dom"/>
</dbReference>
<dbReference type="PANTHER" id="PTHR30011:SF16">
    <property type="entry name" value="C2H2 FINGER DOMAIN TRANSCRIPTION FACTOR (EUROFUNG)-RELATED"/>
    <property type="match status" value="1"/>
</dbReference>
<evidence type="ECO:0000313" key="9">
    <source>
        <dbReference type="EMBL" id="MCM0621131.1"/>
    </source>
</evidence>
<feature type="binding site" evidence="6">
    <location>
        <position position="93"/>
    </location>
    <ligand>
        <name>FMN</name>
        <dbReference type="ChEBI" id="CHEBI:58210"/>
    </ligand>
</feature>
<evidence type="ECO:0000256" key="2">
    <source>
        <dbReference type="ARBA" id="ARBA00022643"/>
    </source>
</evidence>
<evidence type="ECO:0000256" key="4">
    <source>
        <dbReference type="ARBA" id="ARBA00023033"/>
    </source>
</evidence>
<comment type="similarity">
    <text evidence="5">Belongs to the NtaA/SnaA/DszA monooxygenase family.</text>
</comment>
<dbReference type="NCBIfam" id="TIGR03860">
    <property type="entry name" value="FMN_nitrolo"/>
    <property type="match status" value="1"/>
</dbReference>
<feature type="binding site" evidence="6">
    <location>
        <position position="205"/>
    </location>
    <ligand>
        <name>FMN</name>
        <dbReference type="ChEBI" id="CHEBI:58210"/>
    </ligand>
</feature>
<dbReference type="PIRSF" id="PIRSF000337">
    <property type="entry name" value="NTA_MOA"/>
    <property type="match status" value="1"/>
</dbReference>
<keyword evidence="10" id="KW-1185">Reference proteome</keyword>
<organism evidence="9 10">
    <name type="scientific">Nocardioides bruguierae</name>
    <dbReference type="NCBI Taxonomy" id="2945102"/>
    <lineage>
        <taxon>Bacteria</taxon>
        <taxon>Bacillati</taxon>
        <taxon>Actinomycetota</taxon>
        <taxon>Actinomycetes</taxon>
        <taxon>Propionibacteriales</taxon>
        <taxon>Nocardioidaceae</taxon>
        <taxon>Nocardioides</taxon>
    </lineage>
</organism>
<feature type="binding site" evidence="6">
    <location>
        <position position="56"/>
    </location>
    <ligand>
        <name>FMN</name>
        <dbReference type="ChEBI" id="CHEBI:58210"/>
    </ligand>
</feature>
<evidence type="ECO:0000256" key="1">
    <source>
        <dbReference type="ARBA" id="ARBA00022630"/>
    </source>
</evidence>
<proteinExistence type="inferred from homology"/>
<keyword evidence="3 9" id="KW-0560">Oxidoreductase</keyword>
<evidence type="ECO:0000256" key="7">
    <source>
        <dbReference type="SAM" id="MobiDB-lite"/>
    </source>
</evidence>
<dbReference type="RefSeq" id="WP_250827613.1">
    <property type="nucleotide sequence ID" value="NZ_JAMOIL010000014.1"/>
</dbReference>
<reference evidence="9" key="1">
    <citation type="submission" date="2022-05" db="EMBL/GenBank/DDBJ databases">
        <authorList>
            <person name="Tuo L."/>
        </authorList>
    </citation>
    <scope>NUCLEOTIDE SEQUENCE</scope>
    <source>
        <strain evidence="9">BSK12Z-4</strain>
    </source>
</reference>
<sequence length="451" mass="48446">MTRQMHLSLNLTEYGRHDGAWRDPAADTSRIPNLAAYVHAVQWAEKGCFDQAFFADTPVHPWGRVLISPSRVDPLEMAAVLTEATERIGIITTVSTTYNEPFDVARRGAALSLLCGGRLGLNYVASSGDHVARNFGHPGQLPHDERYVRSNEFLEVVTDLWARAATPTEPAEPLAHHGAFFDVEGSLDVHRPPLGRPIIVQAGSSEEGRDLAARWADAIYAAGSTIPRAQEFYADIKRRAADHGRDPDTVKVMLGICPFLGETQEEAEALHARLDGYHAEGADTIGFLGTILEADLSAYDPDGPLPLDELPEDLAGIDAAGSSMGKLFRRMAAEEEITIRQLAHRAYVGGLGNMQFVATGTPEHVADVMQEWFEAGTCDGFSLVAPSIGQTIEAFVTHVVPILQERGLMRTGYEADTLAGHFGLETLGVPGTPSRAAGTGGTGGTDDEAAA</sequence>
<feature type="domain" description="Luciferase-like" evidence="8">
    <location>
        <begin position="28"/>
        <end position="376"/>
    </location>
</feature>
<evidence type="ECO:0000256" key="6">
    <source>
        <dbReference type="PIRSR" id="PIRSR000337-1"/>
    </source>
</evidence>
<dbReference type="InterPro" id="IPR016215">
    <property type="entry name" value="NTA_MOA"/>
</dbReference>
<feature type="binding site" evidence="6">
    <location>
        <position position="204"/>
    </location>
    <ligand>
        <name>FMN</name>
        <dbReference type="ChEBI" id="CHEBI:58210"/>
    </ligand>
</feature>
<evidence type="ECO:0000259" key="8">
    <source>
        <dbReference type="Pfam" id="PF00296"/>
    </source>
</evidence>
<keyword evidence="1 6" id="KW-0285">Flavoprotein</keyword>
<name>A0A9X2D857_9ACTN</name>
<dbReference type="InterPro" id="IPR051260">
    <property type="entry name" value="Diverse_substr_monoxygenases"/>
</dbReference>
<dbReference type="EMBL" id="JAMOIL010000014">
    <property type="protein sequence ID" value="MCM0621131.1"/>
    <property type="molecule type" value="Genomic_DNA"/>
</dbReference>
<feature type="binding site" evidence="6">
    <location>
        <position position="143"/>
    </location>
    <ligand>
        <name>FMN</name>
        <dbReference type="ChEBI" id="CHEBI:58210"/>
    </ligand>
</feature>
<feature type="region of interest" description="Disordered" evidence="7">
    <location>
        <begin position="429"/>
        <end position="451"/>
    </location>
</feature>
<gene>
    <name evidence="9" type="ORF">M8330_12610</name>
</gene>
<evidence type="ECO:0000256" key="5">
    <source>
        <dbReference type="ARBA" id="ARBA00033748"/>
    </source>
</evidence>
<dbReference type="AlphaFoldDB" id="A0A9X2D857"/>
<dbReference type="InterPro" id="IPR036661">
    <property type="entry name" value="Luciferase-like_sf"/>
</dbReference>
<evidence type="ECO:0000313" key="10">
    <source>
        <dbReference type="Proteomes" id="UP001139485"/>
    </source>
</evidence>
<dbReference type="SUPFAM" id="SSF51679">
    <property type="entry name" value="Bacterial luciferase-like"/>
    <property type="match status" value="1"/>
</dbReference>
<dbReference type="Proteomes" id="UP001139485">
    <property type="component" value="Unassembled WGS sequence"/>
</dbReference>
<dbReference type="PANTHER" id="PTHR30011">
    <property type="entry name" value="ALKANESULFONATE MONOOXYGENASE-RELATED"/>
    <property type="match status" value="1"/>
</dbReference>
<comment type="caution">
    <text evidence="9">The sequence shown here is derived from an EMBL/GenBank/DDBJ whole genome shotgun (WGS) entry which is preliminary data.</text>
</comment>
<dbReference type="GO" id="GO:0016705">
    <property type="term" value="F:oxidoreductase activity, acting on paired donors, with incorporation or reduction of molecular oxygen"/>
    <property type="evidence" value="ECO:0007669"/>
    <property type="project" value="InterPro"/>
</dbReference>
<protein>
    <submittedName>
        <fullName evidence="9">NtaA/DmoA family FMN-dependent monooxygenase</fullName>
        <ecNumber evidence="9">1.14.-.-</ecNumber>
    </submittedName>
</protein>
<dbReference type="GO" id="GO:0004497">
    <property type="term" value="F:monooxygenase activity"/>
    <property type="evidence" value="ECO:0007669"/>
    <property type="project" value="UniProtKB-KW"/>
</dbReference>